<protein>
    <submittedName>
        <fullName evidence="2">Uncharacterized protein</fullName>
    </submittedName>
</protein>
<evidence type="ECO:0000313" key="2">
    <source>
        <dbReference type="EnsemblPlants" id="AET7Gv20743900.1"/>
    </source>
</evidence>
<reference evidence="2" key="4">
    <citation type="submission" date="2019-03" db="UniProtKB">
        <authorList>
            <consortium name="EnsemblPlants"/>
        </authorList>
    </citation>
    <scope>IDENTIFICATION</scope>
</reference>
<dbReference type="PANTHER" id="PTHR10739">
    <property type="entry name" value="CYTIDYLYLTRANSFERASE"/>
    <property type="match status" value="1"/>
</dbReference>
<feature type="region of interest" description="Disordered" evidence="1">
    <location>
        <begin position="1"/>
        <end position="21"/>
    </location>
</feature>
<dbReference type="STRING" id="200361.A0A453RWT8"/>
<reference evidence="2" key="3">
    <citation type="journal article" date="2017" name="Nature">
        <title>Genome sequence of the progenitor of the wheat D genome Aegilops tauschii.</title>
        <authorList>
            <person name="Luo M.C."/>
            <person name="Gu Y.Q."/>
            <person name="Puiu D."/>
            <person name="Wang H."/>
            <person name="Twardziok S.O."/>
            <person name="Deal K.R."/>
            <person name="Huo N."/>
            <person name="Zhu T."/>
            <person name="Wang L."/>
            <person name="Wang Y."/>
            <person name="McGuire P.E."/>
            <person name="Liu S."/>
            <person name="Long H."/>
            <person name="Ramasamy R.K."/>
            <person name="Rodriguez J.C."/>
            <person name="Van S.L."/>
            <person name="Yuan L."/>
            <person name="Wang Z."/>
            <person name="Xia Z."/>
            <person name="Xiao L."/>
            <person name="Anderson O.D."/>
            <person name="Ouyang S."/>
            <person name="Liang Y."/>
            <person name="Zimin A.V."/>
            <person name="Pertea G."/>
            <person name="Qi P."/>
            <person name="Bennetzen J.L."/>
            <person name="Dai X."/>
            <person name="Dawson M.W."/>
            <person name="Muller H.G."/>
            <person name="Kugler K."/>
            <person name="Rivarola-Duarte L."/>
            <person name="Spannagl M."/>
            <person name="Mayer K.F.X."/>
            <person name="Lu F.H."/>
            <person name="Bevan M.W."/>
            <person name="Leroy P."/>
            <person name="Li P."/>
            <person name="You F.M."/>
            <person name="Sun Q."/>
            <person name="Liu Z."/>
            <person name="Lyons E."/>
            <person name="Wicker T."/>
            <person name="Salzberg S.L."/>
            <person name="Devos K.M."/>
            <person name="Dvorak J."/>
        </authorList>
    </citation>
    <scope>NUCLEOTIDE SEQUENCE [LARGE SCALE GENOMIC DNA]</scope>
    <source>
        <strain evidence="2">cv. AL8/78</strain>
    </source>
</reference>
<dbReference type="GO" id="GO:0004105">
    <property type="term" value="F:choline-phosphate cytidylyltransferase activity"/>
    <property type="evidence" value="ECO:0007669"/>
    <property type="project" value="InterPro"/>
</dbReference>
<dbReference type="Gramene" id="AET7Gv20743900.1">
    <property type="protein sequence ID" value="AET7Gv20743900.1"/>
    <property type="gene ID" value="AET7Gv20743900"/>
</dbReference>
<dbReference type="InterPro" id="IPR045049">
    <property type="entry name" value="Pcy1-like"/>
</dbReference>
<dbReference type="Proteomes" id="UP000015105">
    <property type="component" value="Chromosome 7D"/>
</dbReference>
<reference evidence="3" key="1">
    <citation type="journal article" date="2014" name="Science">
        <title>Ancient hybridizations among the ancestral genomes of bread wheat.</title>
        <authorList>
            <consortium name="International Wheat Genome Sequencing Consortium,"/>
            <person name="Marcussen T."/>
            <person name="Sandve S.R."/>
            <person name="Heier L."/>
            <person name="Spannagl M."/>
            <person name="Pfeifer M."/>
            <person name="Jakobsen K.S."/>
            <person name="Wulff B.B."/>
            <person name="Steuernagel B."/>
            <person name="Mayer K.F."/>
            <person name="Olsen O.A."/>
        </authorList>
    </citation>
    <scope>NUCLEOTIDE SEQUENCE [LARGE SCALE GENOMIC DNA]</scope>
    <source>
        <strain evidence="3">cv. AL8/78</strain>
    </source>
</reference>
<reference evidence="2" key="5">
    <citation type="journal article" date="2021" name="G3 (Bethesda)">
        <title>Aegilops tauschii genome assembly Aet v5.0 features greater sequence contiguity and improved annotation.</title>
        <authorList>
            <person name="Wang L."/>
            <person name="Zhu T."/>
            <person name="Rodriguez J.C."/>
            <person name="Deal K.R."/>
            <person name="Dubcovsky J."/>
            <person name="McGuire P.E."/>
            <person name="Lux T."/>
            <person name="Spannagl M."/>
            <person name="Mayer K.F.X."/>
            <person name="Baldrich P."/>
            <person name="Meyers B.C."/>
            <person name="Huo N."/>
            <person name="Gu Y.Q."/>
            <person name="Zhou H."/>
            <person name="Devos K.M."/>
            <person name="Bennetzen J.L."/>
            <person name="Unver T."/>
            <person name="Budak H."/>
            <person name="Gulick P.J."/>
            <person name="Galiba G."/>
            <person name="Kalapos B."/>
            <person name="Nelson D.R."/>
            <person name="Li P."/>
            <person name="You F.M."/>
            <person name="Luo M.C."/>
            <person name="Dvorak J."/>
        </authorList>
    </citation>
    <scope>NUCLEOTIDE SEQUENCE [LARGE SCALE GENOMIC DNA]</scope>
    <source>
        <strain evidence="2">cv. AL8/78</strain>
    </source>
</reference>
<name>A0A453RWT8_AEGTS</name>
<dbReference type="EnsemblPlants" id="AET7Gv20743900.1">
    <property type="protein sequence ID" value="AET7Gv20743900.1"/>
    <property type="gene ID" value="AET7Gv20743900"/>
</dbReference>
<keyword evidence="3" id="KW-1185">Reference proteome</keyword>
<dbReference type="AlphaFoldDB" id="A0A453RWT8"/>
<accession>A0A453RWT8</accession>
<sequence>MLPGLSTRSSSTRTASTTSRTTRFHHMQTLGAANDDYEFVKSIGRFKETKRTDGISTSDIIKRILKDYNQYIMWNITRGYTRKDLGVSYVKEKQFRVNMGITKLKEKVKEIKRSFTAPQR</sequence>
<evidence type="ECO:0000313" key="3">
    <source>
        <dbReference type="Proteomes" id="UP000015105"/>
    </source>
</evidence>
<proteinExistence type="predicted"/>
<dbReference type="PANTHER" id="PTHR10739:SF13">
    <property type="entry name" value="CHOLINE-PHOSPHATE CYTIDYLYLTRANSFERASE"/>
    <property type="match status" value="1"/>
</dbReference>
<reference evidence="3" key="2">
    <citation type="journal article" date="2017" name="Nat. Plants">
        <title>The Aegilops tauschii genome reveals multiple impacts of transposons.</title>
        <authorList>
            <person name="Zhao G."/>
            <person name="Zou C."/>
            <person name="Li K."/>
            <person name="Wang K."/>
            <person name="Li T."/>
            <person name="Gao L."/>
            <person name="Zhang X."/>
            <person name="Wang H."/>
            <person name="Yang Z."/>
            <person name="Liu X."/>
            <person name="Jiang W."/>
            <person name="Mao L."/>
            <person name="Kong X."/>
            <person name="Jiao Y."/>
            <person name="Jia J."/>
        </authorList>
    </citation>
    <scope>NUCLEOTIDE SEQUENCE [LARGE SCALE GENOMIC DNA]</scope>
    <source>
        <strain evidence="3">cv. AL8/78</strain>
    </source>
</reference>
<evidence type="ECO:0000256" key="1">
    <source>
        <dbReference type="SAM" id="MobiDB-lite"/>
    </source>
</evidence>
<organism evidence="2 3">
    <name type="scientific">Aegilops tauschii subsp. strangulata</name>
    <name type="common">Goatgrass</name>
    <dbReference type="NCBI Taxonomy" id="200361"/>
    <lineage>
        <taxon>Eukaryota</taxon>
        <taxon>Viridiplantae</taxon>
        <taxon>Streptophyta</taxon>
        <taxon>Embryophyta</taxon>
        <taxon>Tracheophyta</taxon>
        <taxon>Spermatophyta</taxon>
        <taxon>Magnoliopsida</taxon>
        <taxon>Liliopsida</taxon>
        <taxon>Poales</taxon>
        <taxon>Poaceae</taxon>
        <taxon>BOP clade</taxon>
        <taxon>Pooideae</taxon>
        <taxon>Triticodae</taxon>
        <taxon>Triticeae</taxon>
        <taxon>Triticinae</taxon>
        <taxon>Aegilops</taxon>
    </lineage>
</organism>
<dbReference type="InterPro" id="IPR014729">
    <property type="entry name" value="Rossmann-like_a/b/a_fold"/>
</dbReference>
<dbReference type="Gene3D" id="3.40.50.620">
    <property type="entry name" value="HUPs"/>
    <property type="match status" value="1"/>
</dbReference>
<dbReference type="GO" id="GO:0031210">
    <property type="term" value="F:phosphatidylcholine binding"/>
    <property type="evidence" value="ECO:0007669"/>
    <property type="project" value="TreeGrafter"/>
</dbReference>